<comment type="function">
    <text evidence="4">Catalyzes the reduction of 1-pyrroline-5-carboxylate (PCA) to L-proline.</text>
</comment>
<dbReference type="GO" id="GO:0055129">
    <property type="term" value="P:L-proline biosynthetic process"/>
    <property type="evidence" value="ECO:0007669"/>
    <property type="project" value="UniProtKB-UniRule"/>
</dbReference>
<evidence type="ECO:0000256" key="4">
    <source>
        <dbReference type="HAMAP-Rule" id="MF_01925"/>
    </source>
</evidence>
<keyword evidence="11" id="KW-1185">Reference proteome</keyword>
<evidence type="ECO:0000256" key="1">
    <source>
        <dbReference type="ARBA" id="ARBA00005525"/>
    </source>
</evidence>
<proteinExistence type="inferred from homology"/>
<dbReference type="InterPro" id="IPR008927">
    <property type="entry name" value="6-PGluconate_DH-like_C_sf"/>
</dbReference>
<dbReference type="Gene3D" id="1.10.3730.10">
    <property type="entry name" value="ProC C-terminal domain-like"/>
    <property type="match status" value="1"/>
</dbReference>
<protein>
    <recommendedName>
        <fullName evidence="4 5">Pyrroline-5-carboxylate reductase</fullName>
        <shortName evidence="4">P5C reductase</shortName>
        <shortName evidence="4">P5CR</shortName>
        <ecNumber evidence="4 5">1.5.1.2</ecNumber>
    </recommendedName>
    <alternativeName>
        <fullName evidence="4">PCA reductase</fullName>
    </alternativeName>
</protein>
<evidence type="ECO:0000313" key="11">
    <source>
        <dbReference type="Proteomes" id="UP000627446"/>
    </source>
</evidence>
<evidence type="ECO:0000256" key="7">
    <source>
        <dbReference type="RuleBase" id="RU003903"/>
    </source>
</evidence>
<feature type="domain" description="Pyrroline-5-carboxylate reductase dimerisation" evidence="9">
    <location>
        <begin position="163"/>
        <end position="267"/>
    </location>
</feature>
<dbReference type="PIRSF" id="PIRSF000193">
    <property type="entry name" value="Pyrrol-5-carb_rd"/>
    <property type="match status" value="1"/>
</dbReference>
<evidence type="ECO:0000259" key="8">
    <source>
        <dbReference type="Pfam" id="PF03807"/>
    </source>
</evidence>
<dbReference type="NCBIfam" id="TIGR00112">
    <property type="entry name" value="proC"/>
    <property type="match status" value="1"/>
</dbReference>
<comment type="pathway">
    <text evidence="4 7">Amino-acid biosynthesis; L-proline biosynthesis; L-proline from L-glutamate 5-semialdehyde: step 1/1.</text>
</comment>
<dbReference type="InterPro" id="IPR028939">
    <property type="entry name" value="P5C_Rdtase_cat_N"/>
</dbReference>
<dbReference type="EMBL" id="JACOFZ010000002">
    <property type="protein sequence ID" value="MBC3881370.1"/>
    <property type="molecule type" value="Genomic_DNA"/>
</dbReference>
<gene>
    <name evidence="4" type="primary">proC</name>
    <name evidence="10" type="ORF">H8K36_08310</name>
</gene>
<reference evidence="10" key="1">
    <citation type="submission" date="2020-08" db="EMBL/GenBank/DDBJ databases">
        <title>Novel species isolated from subtropical streams in China.</title>
        <authorList>
            <person name="Lu H."/>
        </authorList>
    </citation>
    <scope>NUCLEOTIDE SEQUENCE</scope>
    <source>
        <strain evidence="10">LX22W</strain>
    </source>
</reference>
<feature type="domain" description="Pyrroline-5-carboxylate reductase catalytic N-terminal" evidence="8">
    <location>
        <begin position="6"/>
        <end position="99"/>
    </location>
</feature>
<feature type="binding site" evidence="6">
    <location>
        <begin position="10"/>
        <end position="15"/>
    </location>
    <ligand>
        <name>NADP(+)</name>
        <dbReference type="ChEBI" id="CHEBI:58349"/>
    </ligand>
</feature>
<dbReference type="Gene3D" id="3.40.50.720">
    <property type="entry name" value="NAD(P)-binding Rossmann-like Domain"/>
    <property type="match status" value="1"/>
</dbReference>
<dbReference type="InterPro" id="IPR000304">
    <property type="entry name" value="Pyrroline-COOH_reductase"/>
</dbReference>
<comment type="catalytic activity">
    <reaction evidence="4 7">
        <text>L-proline + NADP(+) = (S)-1-pyrroline-5-carboxylate + NADPH + 2 H(+)</text>
        <dbReference type="Rhea" id="RHEA:14109"/>
        <dbReference type="ChEBI" id="CHEBI:15378"/>
        <dbReference type="ChEBI" id="CHEBI:17388"/>
        <dbReference type="ChEBI" id="CHEBI:57783"/>
        <dbReference type="ChEBI" id="CHEBI:58349"/>
        <dbReference type="ChEBI" id="CHEBI:60039"/>
        <dbReference type="EC" id="1.5.1.2"/>
    </reaction>
</comment>
<keyword evidence="4 7" id="KW-0641">Proline biosynthesis</keyword>
<dbReference type="Pfam" id="PF14748">
    <property type="entry name" value="P5CR_dimer"/>
    <property type="match status" value="1"/>
</dbReference>
<dbReference type="PANTHER" id="PTHR11645:SF0">
    <property type="entry name" value="PYRROLINE-5-CARBOXYLATE REDUCTASE 3"/>
    <property type="match status" value="1"/>
</dbReference>
<sequence length="275" mass="29248">MQSSLKIGFIGGGNMASALISGLVKVLDSATQIHVVDLNPAGLDHLRERFGVSVAAQMDESLRDLDVVVFAVKPQSMREVMTQFSPYLGQQLLLSVAAGIRASDISRWLKGYPKIARAMPNTPAMLGLGMSGLFGLDGLSADERQQTTSIMQAVGKTVWVQEESMIDAVTAVSGSGPAYVFYFIEALQEAAIKLGFNAEDANTLALQTFRGAAELAISSNEPVNILRERVTSKGGTTYAALCSFDDSQIKTAIELGVTAAAQRGKQLGDEFGQLP</sequence>
<dbReference type="InterPro" id="IPR053790">
    <property type="entry name" value="P5CR-like_CS"/>
</dbReference>
<comment type="catalytic activity">
    <reaction evidence="4">
        <text>L-proline + NAD(+) = (S)-1-pyrroline-5-carboxylate + NADH + 2 H(+)</text>
        <dbReference type="Rhea" id="RHEA:14105"/>
        <dbReference type="ChEBI" id="CHEBI:15378"/>
        <dbReference type="ChEBI" id="CHEBI:17388"/>
        <dbReference type="ChEBI" id="CHEBI:57540"/>
        <dbReference type="ChEBI" id="CHEBI:57945"/>
        <dbReference type="ChEBI" id="CHEBI:60039"/>
        <dbReference type="EC" id="1.5.1.2"/>
    </reaction>
</comment>
<dbReference type="RefSeq" id="WP_186916112.1">
    <property type="nucleotide sequence ID" value="NZ_JACOFZ010000002.1"/>
</dbReference>
<evidence type="ECO:0000313" key="10">
    <source>
        <dbReference type="EMBL" id="MBC3881370.1"/>
    </source>
</evidence>
<evidence type="ECO:0000259" key="9">
    <source>
        <dbReference type="Pfam" id="PF14748"/>
    </source>
</evidence>
<keyword evidence="4" id="KW-0963">Cytoplasm</keyword>
<comment type="similarity">
    <text evidence="1 4 7">Belongs to the pyrroline-5-carboxylate reductase family.</text>
</comment>
<organism evidence="10 11">
    <name type="scientific">Undibacterium nitidum</name>
    <dbReference type="NCBI Taxonomy" id="2762298"/>
    <lineage>
        <taxon>Bacteria</taxon>
        <taxon>Pseudomonadati</taxon>
        <taxon>Pseudomonadota</taxon>
        <taxon>Betaproteobacteria</taxon>
        <taxon>Burkholderiales</taxon>
        <taxon>Oxalobacteraceae</taxon>
        <taxon>Undibacterium</taxon>
    </lineage>
</organism>
<dbReference type="PROSITE" id="PS00521">
    <property type="entry name" value="P5CR"/>
    <property type="match status" value="1"/>
</dbReference>
<keyword evidence="2 4" id="KW-0521">NADP</keyword>
<dbReference type="EC" id="1.5.1.2" evidence="4 5"/>
<dbReference type="GO" id="GO:0004735">
    <property type="term" value="F:pyrroline-5-carboxylate reductase activity"/>
    <property type="evidence" value="ECO:0007669"/>
    <property type="project" value="UniProtKB-UniRule"/>
</dbReference>
<accession>A0A923KL23</accession>
<dbReference type="SUPFAM" id="SSF51735">
    <property type="entry name" value="NAD(P)-binding Rossmann-fold domains"/>
    <property type="match status" value="1"/>
</dbReference>
<evidence type="ECO:0000256" key="5">
    <source>
        <dbReference type="NCBIfam" id="TIGR00112"/>
    </source>
</evidence>
<dbReference type="HAMAP" id="MF_01925">
    <property type="entry name" value="P5C_reductase"/>
    <property type="match status" value="1"/>
</dbReference>
<keyword evidence="3 4" id="KW-0560">Oxidoreductase</keyword>
<comment type="subcellular location">
    <subcellularLocation>
        <location evidence="4">Cytoplasm</location>
    </subcellularLocation>
</comment>
<feature type="binding site" evidence="6">
    <location>
        <begin position="71"/>
        <end position="74"/>
    </location>
    <ligand>
        <name>NADP(+)</name>
        <dbReference type="ChEBI" id="CHEBI:58349"/>
    </ligand>
</feature>
<dbReference type="SUPFAM" id="SSF48179">
    <property type="entry name" value="6-phosphogluconate dehydrogenase C-terminal domain-like"/>
    <property type="match status" value="1"/>
</dbReference>
<dbReference type="PANTHER" id="PTHR11645">
    <property type="entry name" value="PYRROLINE-5-CARBOXYLATE REDUCTASE"/>
    <property type="match status" value="1"/>
</dbReference>
<dbReference type="Proteomes" id="UP000627446">
    <property type="component" value="Unassembled WGS sequence"/>
</dbReference>
<evidence type="ECO:0000256" key="2">
    <source>
        <dbReference type="ARBA" id="ARBA00022857"/>
    </source>
</evidence>
<keyword evidence="4 7" id="KW-0028">Amino-acid biosynthesis</keyword>
<dbReference type="AlphaFoldDB" id="A0A923KL23"/>
<name>A0A923KL23_9BURK</name>
<dbReference type="InterPro" id="IPR029036">
    <property type="entry name" value="P5CR_dimer"/>
</dbReference>
<dbReference type="Pfam" id="PF03807">
    <property type="entry name" value="F420_oxidored"/>
    <property type="match status" value="1"/>
</dbReference>
<dbReference type="InterPro" id="IPR036291">
    <property type="entry name" value="NAD(P)-bd_dom_sf"/>
</dbReference>
<comment type="caution">
    <text evidence="10">The sequence shown here is derived from an EMBL/GenBank/DDBJ whole genome shotgun (WGS) entry which is preliminary data.</text>
</comment>
<evidence type="ECO:0000256" key="3">
    <source>
        <dbReference type="ARBA" id="ARBA00023002"/>
    </source>
</evidence>
<evidence type="ECO:0000256" key="6">
    <source>
        <dbReference type="PIRSR" id="PIRSR000193-1"/>
    </source>
</evidence>
<dbReference type="GO" id="GO:0005737">
    <property type="term" value="C:cytoplasm"/>
    <property type="evidence" value="ECO:0007669"/>
    <property type="project" value="UniProtKB-SubCell"/>
</dbReference>
<dbReference type="FunFam" id="1.10.3730.10:FF:000001">
    <property type="entry name" value="Pyrroline-5-carboxylate reductase"/>
    <property type="match status" value="1"/>
</dbReference>